<keyword evidence="4" id="KW-1185">Reference proteome</keyword>
<organism evidence="3 4">
    <name type="scientific">Promicromonospora kroppenstedtii</name>
    <dbReference type="NCBI Taxonomy" id="440482"/>
    <lineage>
        <taxon>Bacteria</taxon>
        <taxon>Bacillati</taxon>
        <taxon>Actinomycetota</taxon>
        <taxon>Actinomycetes</taxon>
        <taxon>Micrococcales</taxon>
        <taxon>Promicromonosporaceae</taxon>
        <taxon>Promicromonospora</taxon>
    </lineage>
</organism>
<dbReference type="SUPFAM" id="SSF56059">
    <property type="entry name" value="Glutathione synthetase ATP-binding domain-like"/>
    <property type="match status" value="1"/>
</dbReference>
<evidence type="ECO:0000259" key="2">
    <source>
        <dbReference type="Pfam" id="PF01326"/>
    </source>
</evidence>
<dbReference type="InterPro" id="IPR013815">
    <property type="entry name" value="ATP_grasp_subdomain_1"/>
</dbReference>
<evidence type="ECO:0000313" key="3">
    <source>
        <dbReference type="EMBL" id="MFI2487193.1"/>
    </source>
</evidence>
<dbReference type="Pfam" id="PF01326">
    <property type="entry name" value="PPDK_N"/>
    <property type="match status" value="1"/>
</dbReference>
<gene>
    <name evidence="3" type="ORF">ACH47X_09800</name>
</gene>
<name>A0ABW7XI44_9MICO</name>
<comment type="caution">
    <text evidence="3">The sequence shown here is derived from an EMBL/GenBank/DDBJ whole genome shotgun (WGS) entry which is preliminary data.</text>
</comment>
<dbReference type="Pfam" id="PF00391">
    <property type="entry name" value="PEP-utilizers"/>
    <property type="match status" value="1"/>
</dbReference>
<feature type="domain" description="Pyruvate phosphate dikinase AMP/ATP-binding" evidence="2">
    <location>
        <begin position="23"/>
        <end position="330"/>
    </location>
</feature>
<dbReference type="InterPro" id="IPR002192">
    <property type="entry name" value="PPDK_AMP/ATP-bd"/>
</dbReference>
<proteinExistence type="predicted"/>
<sequence length="876" mass="93006">MSTEVTSSFTLPLADPAAVDLAITGGKGASLARLAAAGLPVPGGFHVTTDAYRAAVAGAPQQAIVAAARDVVPDRPETHEAAAVRIAEVFAALEIPRTVADAVRAGYAGLLAPGGSPDAAPDRDPAVAVRSSATAEDLPGMSFAGQQDSFLDIRGADAVLDAVRNCWASLWTARAIGYRARHGIPADEAALAVVVQRLVDADVAGILFTVDPMTGSRDRVLINAAWGLGEAVVGGQVTPDTYLVARVGGAVEGTVSTKEVRTVRTAAGTRNEPVPAELRDRPALTDAQAARLAALGVRIEELYGVAMDVEWALHGGEPAVLQARPVTGAAGEVAVTEVWNDSLLGDFLWTNANLGEALPSVMTPLTWSLVQIFMANAMADTDIGVPAYGTIGGRFYMNLSTTETVARTLGLQKTVDAAYREVFGRLPGQPDIPVVPIGRAELIRRLLPMVGRNLTTLVRDVRAVPGFLRTAERRGTELRERAAAVVGPAELADFWDAELGPYLEAASRVLRGAARQDGTRLLTLRRDLRALLGDADTETLTSGLSSGGHALASMETLIGLREVALGRLDRATYVTRFGHRCVDEFEVSRPRPAEDPAWLDRQIAAAAGTDVDALLERQERARAAVWQRLEGLSPRRAATLRRQLDRWARNARGRESARSEVIRAFWALRAFAVRAGELTGLGDDVFYLHVDELLAVLRAPSGPSRRAGERGPDVVPVRRATYDLYRSLPPYPTVIRGRFDPVRWAADPERRSDVFDEHGQEAERSDHVRGFPGASGVAEGVARVVLSADDGEALLPGEVLVTVVTNVGWTPLFPRAAAVVTDVGAPLSHAAIVARELGIPAVVGCGNATMRLRTGDRVRVDGEHGTVEVLAPGEGG</sequence>
<dbReference type="Proteomes" id="UP001611580">
    <property type="component" value="Unassembled WGS sequence"/>
</dbReference>
<dbReference type="InterPro" id="IPR036637">
    <property type="entry name" value="Phosphohistidine_dom_sf"/>
</dbReference>
<evidence type="ECO:0000313" key="4">
    <source>
        <dbReference type="Proteomes" id="UP001611580"/>
    </source>
</evidence>
<dbReference type="PANTHER" id="PTHR43615:SF1">
    <property type="entry name" value="PPDK_N DOMAIN-CONTAINING PROTEIN"/>
    <property type="match status" value="1"/>
</dbReference>
<dbReference type="Gene3D" id="3.50.30.10">
    <property type="entry name" value="Phosphohistidine domain"/>
    <property type="match status" value="1"/>
</dbReference>
<protein>
    <submittedName>
        <fullName evidence="3">PEP/pyruvate-binding domain-containing protein</fullName>
    </submittedName>
</protein>
<dbReference type="Gene3D" id="3.30.470.20">
    <property type="entry name" value="ATP-grasp fold, B domain"/>
    <property type="match status" value="1"/>
</dbReference>
<dbReference type="InterPro" id="IPR008279">
    <property type="entry name" value="PEP-util_enz_mobile_dom"/>
</dbReference>
<dbReference type="RefSeq" id="WP_397403711.1">
    <property type="nucleotide sequence ID" value="NZ_JBIRYI010000005.1"/>
</dbReference>
<dbReference type="PANTHER" id="PTHR43615">
    <property type="entry name" value="PHOSPHOENOLPYRUVATE SYNTHASE-RELATED"/>
    <property type="match status" value="1"/>
</dbReference>
<dbReference type="SUPFAM" id="SSF52009">
    <property type="entry name" value="Phosphohistidine domain"/>
    <property type="match status" value="1"/>
</dbReference>
<dbReference type="InterPro" id="IPR051549">
    <property type="entry name" value="PEP_Utilizing_Enz"/>
</dbReference>
<feature type="domain" description="PEP-utilising enzyme mobile" evidence="1">
    <location>
        <begin position="796"/>
        <end position="865"/>
    </location>
</feature>
<dbReference type="EMBL" id="JBIRYI010000005">
    <property type="protein sequence ID" value="MFI2487193.1"/>
    <property type="molecule type" value="Genomic_DNA"/>
</dbReference>
<reference evidence="3 4" key="1">
    <citation type="submission" date="2024-10" db="EMBL/GenBank/DDBJ databases">
        <title>The Natural Products Discovery Center: Release of the First 8490 Sequenced Strains for Exploring Actinobacteria Biosynthetic Diversity.</title>
        <authorList>
            <person name="Kalkreuter E."/>
            <person name="Kautsar S.A."/>
            <person name="Yang D."/>
            <person name="Bader C.D."/>
            <person name="Teijaro C.N."/>
            <person name="Fluegel L."/>
            <person name="Davis C.M."/>
            <person name="Simpson J.R."/>
            <person name="Lauterbach L."/>
            <person name="Steele A.D."/>
            <person name="Gui C."/>
            <person name="Meng S."/>
            <person name="Li G."/>
            <person name="Viehrig K."/>
            <person name="Ye F."/>
            <person name="Su P."/>
            <person name="Kiefer A.F."/>
            <person name="Nichols A."/>
            <person name="Cepeda A.J."/>
            <person name="Yan W."/>
            <person name="Fan B."/>
            <person name="Jiang Y."/>
            <person name="Adhikari A."/>
            <person name="Zheng C.-J."/>
            <person name="Schuster L."/>
            <person name="Cowan T.M."/>
            <person name="Smanski M.J."/>
            <person name="Chevrette M.G."/>
            <person name="De Carvalho L.P.S."/>
            <person name="Shen B."/>
        </authorList>
    </citation>
    <scope>NUCLEOTIDE SEQUENCE [LARGE SCALE GENOMIC DNA]</scope>
    <source>
        <strain evidence="3 4">NPDC019481</strain>
    </source>
</reference>
<accession>A0ABW7XI44</accession>
<evidence type="ECO:0000259" key="1">
    <source>
        <dbReference type="Pfam" id="PF00391"/>
    </source>
</evidence>
<dbReference type="Gene3D" id="3.30.1490.20">
    <property type="entry name" value="ATP-grasp fold, A domain"/>
    <property type="match status" value="1"/>
</dbReference>